<evidence type="ECO:0000256" key="1">
    <source>
        <dbReference type="SAM" id="MobiDB-lite"/>
    </source>
</evidence>
<feature type="compositionally biased region" description="Basic and acidic residues" evidence="1">
    <location>
        <begin position="61"/>
        <end position="70"/>
    </location>
</feature>
<gene>
    <name evidence="2" type="ORF">DNTS_009948</name>
</gene>
<dbReference type="OrthoDB" id="413122at2759"/>
<organism evidence="2 3">
    <name type="scientific">Danionella cerebrum</name>
    <dbReference type="NCBI Taxonomy" id="2873325"/>
    <lineage>
        <taxon>Eukaryota</taxon>
        <taxon>Metazoa</taxon>
        <taxon>Chordata</taxon>
        <taxon>Craniata</taxon>
        <taxon>Vertebrata</taxon>
        <taxon>Euteleostomi</taxon>
        <taxon>Actinopterygii</taxon>
        <taxon>Neopterygii</taxon>
        <taxon>Teleostei</taxon>
        <taxon>Ostariophysi</taxon>
        <taxon>Cypriniformes</taxon>
        <taxon>Danionidae</taxon>
        <taxon>Danioninae</taxon>
        <taxon>Danionella</taxon>
    </lineage>
</organism>
<evidence type="ECO:0000313" key="3">
    <source>
        <dbReference type="Proteomes" id="UP000316079"/>
    </source>
</evidence>
<proteinExistence type="predicted"/>
<sequence>MKNVQMEDAEKDDANIEIAEPEDLSAFLKENEQDHTKNDIMQYKVEFNADEEKEDTTMDTAQEKKNDQQREDACKILHNVEDSESWSDSDDVIKEDTIFTESVTASPLFFFVPRAAWNKLRKKQKNDHFKGLQWTNIISAGIGTAEDFSHPILHRCLSHIMKNAKSLCKKHARNNFKLAMHVFSLLTTATTIAEFDEMLISCTVIFSSPCSSDNNFTQDNKTQGIMEKSQWDLKKIHFKGRRLTRLDDFVMTYKATHTALLREFNDAERITKRKHRILKEIWKQRKQKKRGVYVTSISKPFHFKKT</sequence>
<reference evidence="2 3" key="1">
    <citation type="journal article" date="2019" name="Sci. Data">
        <title>Hybrid genome assembly and annotation of Danionella translucida.</title>
        <authorList>
            <person name="Kadobianskyi M."/>
            <person name="Schulze L."/>
            <person name="Schuelke M."/>
            <person name="Judkewitz B."/>
        </authorList>
    </citation>
    <scope>NUCLEOTIDE SEQUENCE [LARGE SCALE GENOMIC DNA]</scope>
    <source>
        <strain evidence="2 3">Bolton</strain>
    </source>
</reference>
<evidence type="ECO:0000313" key="2">
    <source>
        <dbReference type="EMBL" id="TRY81734.1"/>
    </source>
</evidence>
<feature type="region of interest" description="Disordered" evidence="1">
    <location>
        <begin position="49"/>
        <end position="70"/>
    </location>
</feature>
<name>A0A553PVR9_9TELE</name>
<keyword evidence="3" id="KW-1185">Reference proteome</keyword>
<feature type="non-terminal residue" evidence="2">
    <location>
        <position position="306"/>
    </location>
</feature>
<protein>
    <submittedName>
        <fullName evidence="2">Uncharacterized protein</fullName>
    </submittedName>
</protein>
<accession>A0A553PVR9</accession>
<dbReference type="EMBL" id="SRMA01026601">
    <property type="protein sequence ID" value="TRY81734.1"/>
    <property type="molecule type" value="Genomic_DNA"/>
</dbReference>
<comment type="caution">
    <text evidence="2">The sequence shown here is derived from an EMBL/GenBank/DDBJ whole genome shotgun (WGS) entry which is preliminary data.</text>
</comment>
<dbReference type="Proteomes" id="UP000316079">
    <property type="component" value="Unassembled WGS sequence"/>
</dbReference>
<dbReference type="AlphaFoldDB" id="A0A553PVR9"/>